<name>A0A182W209_9DIPT</name>
<organism evidence="2 3">
    <name type="scientific">Anopheles minimus</name>
    <dbReference type="NCBI Taxonomy" id="112268"/>
    <lineage>
        <taxon>Eukaryota</taxon>
        <taxon>Metazoa</taxon>
        <taxon>Ecdysozoa</taxon>
        <taxon>Arthropoda</taxon>
        <taxon>Hexapoda</taxon>
        <taxon>Insecta</taxon>
        <taxon>Pterygota</taxon>
        <taxon>Neoptera</taxon>
        <taxon>Endopterygota</taxon>
        <taxon>Diptera</taxon>
        <taxon>Nematocera</taxon>
        <taxon>Culicoidea</taxon>
        <taxon>Culicidae</taxon>
        <taxon>Anophelinae</taxon>
        <taxon>Anopheles</taxon>
    </lineage>
</organism>
<dbReference type="Pfam" id="PF06477">
    <property type="entry name" value="DUF1091"/>
    <property type="match status" value="1"/>
</dbReference>
<accession>A0A182W209</accession>
<evidence type="ECO:0000256" key="1">
    <source>
        <dbReference type="SAM" id="MobiDB-lite"/>
    </source>
</evidence>
<dbReference type="AlphaFoldDB" id="A0A182W209"/>
<dbReference type="InterPro" id="IPR010512">
    <property type="entry name" value="DUF1091"/>
</dbReference>
<evidence type="ECO:0000313" key="2">
    <source>
        <dbReference type="EnsemblMetazoa" id="AMIN004369-PA"/>
    </source>
</evidence>
<dbReference type="PANTHER" id="PTHR20898">
    <property type="entry name" value="DAEDALUS ON 3-RELATED-RELATED"/>
    <property type="match status" value="1"/>
</dbReference>
<feature type="region of interest" description="Disordered" evidence="1">
    <location>
        <begin position="179"/>
        <end position="202"/>
    </location>
</feature>
<dbReference type="EnsemblMetazoa" id="AMIN004369-RA">
    <property type="protein sequence ID" value="AMIN004369-PA"/>
    <property type="gene ID" value="AMIN004369"/>
</dbReference>
<sequence>MAHVHPTMNDHIIPIINRVDCKFDERFINITCSFTEPNTGTNQTVSLEAEILREIRDIRLTAAYYVVTGDSINRILKRTVDLCAYVKRPNIDRLIKVFYDHMLPNNRFVTGCPISEKEHIYVRNVQPSAIRVPGFLPESNFIFETSYQMGVLSETFINVRYYGRLVRFVNDQPLVSHTNRLGAGHKGMNKSRRERPKLSTTR</sequence>
<keyword evidence="3" id="KW-1185">Reference proteome</keyword>
<dbReference type="VEuPathDB" id="VectorBase:AMIN004369"/>
<evidence type="ECO:0000313" key="3">
    <source>
        <dbReference type="Proteomes" id="UP000075920"/>
    </source>
</evidence>
<reference evidence="2" key="2">
    <citation type="submission" date="2020-05" db="UniProtKB">
        <authorList>
            <consortium name="EnsemblMetazoa"/>
        </authorList>
    </citation>
    <scope>IDENTIFICATION</scope>
    <source>
        <strain evidence="2">MINIMUS1</strain>
    </source>
</reference>
<protein>
    <submittedName>
        <fullName evidence="2">Uncharacterized protein</fullName>
    </submittedName>
</protein>
<proteinExistence type="predicted"/>
<reference evidence="3" key="1">
    <citation type="submission" date="2013-03" db="EMBL/GenBank/DDBJ databases">
        <title>The Genome Sequence of Anopheles minimus MINIMUS1.</title>
        <authorList>
            <consortium name="The Broad Institute Genomics Platform"/>
            <person name="Neafsey D.E."/>
            <person name="Walton C."/>
            <person name="Walker B."/>
            <person name="Young S.K."/>
            <person name="Zeng Q."/>
            <person name="Gargeya S."/>
            <person name="Fitzgerald M."/>
            <person name="Haas B."/>
            <person name="Abouelleil A."/>
            <person name="Allen A.W."/>
            <person name="Alvarado L."/>
            <person name="Arachchi H.M."/>
            <person name="Berlin A.M."/>
            <person name="Chapman S.B."/>
            <person name="Gainer-Dewar J."/>
            <person name="Goldberg J."/>
            <person name="Griggs A."/>
            <person name="Gujja S."/>
            <person name="Hansen M."/>
            <person name="Howarth C."/>
            <person name="Imamovic A."/>
            <person name="Ireland A."/>
            <person name="Larimer J."/>
            <person name="McCowan C."/>
            <person name="Murphy C."/>
            <person name="Pearson M."/>
            <person name="Poon T.W."/>
            <person name="Priest M."/>
            <person name="Roberts A."/>
            <person name="Saif S."/>
            <person name="Shea T."/>
            <person name="Sisk P."/>
            <person name="Sykes S."/>
            <person name="Wortman J."/>
            <person name="Nusbaum C."/>
            <person name="Birren B."/>
        </authorList>
    </citation>
    <scope>NUCLEOTIDE SEQUENCE [LARGE SCALE GENOMIC DNA]</scope>
    <source>
        <strain evidence="3">MINIMUS1</strain>
    </source>
</reference>
<dbReference type="Proteomes" id="UP000075920">
    <property type="component" value="Unassembled WGS sequence"/>
</dbReference>
<dbReference type="PANTHER" id="PTHR20898:SF1">
    <property type="entry name" value="MD-2-RELATED LIPID-RECOGNITION DOMAIN-CONTAINING PROTEIN"/>
    <property type="match status" value="1"/>
</dbReference>